<keyword evidence="1" id="KW-0413">Isomerase</keyword>
<sequence length="225" mass="23997">MGRIVAASQLAVKGAKVLVLEQYVIPVGSSGFYERDGLKFDVGSSVMFGFGGKVLCDRYFEVINYPVGGVGVTAKALAKGLVNQGSEILYKINAMNIILENGKAVSLSATGVSSAVFSMIFFQMDSLLSFLELEKKLFPGLKSSIVFKEVGTPKTNRRYLACDSGTYGPIPRRVPKGLMGLLFNTTAINGVYCVGHSCFPGQGVIAVAFSGVMCARRVAADLEHD</sequence>
<protein>
    <submittedName>
        <fullName evidence="1">Carotenoid isomerase</fullName>
    </submittedName>
</protein>
<dbReference type="Gene3D" id="3.50.50.60">
    <property type="entry name" value="FAD/NAD(P)-binding domain"/>
    <property type="match status" value="1"/>
</dbReference>
<dbReference type="InterPro" id="IPR045892">
    <property type="entry name" value="CrtISO-like"/>
</dbReference>
<dbReference type="Gramene" id="OE9A082052T1">
    <property type="protein sequence ID" value="OE9A082052C1"/>
    <property type="gene ID" value="OE9A082052"/>
</dbReference>
<dbReference type="GO" id="GO:0016853">
    <property type="term" value="F:isomerase activity"/>
    <property type="evidence" value="ECO:0007669"/>
    <property type="project" value="UniProtKB-KW"/>
</dbReference>
<accession>A0A8S0URZ0</accession>
<dbReference type="OrthoDB" id="7777654at2759"/>
<gene>
    <name evidence="1" type="ORF">OLEA9_A082052</name>
</gene>
<evidence type="ECO:0000313" key="1">
    <source>
        <dbReference type="EMBL" id="CAA3021744.1"/>
    </source>
</evidence>
<dbReference type="SUPFAM" id="SSF51905">
    <property type="entry name" value="FAD/NAD(P)-binding domain"/>
    <property type="match status" value="1"/>
</dbReference>
<dbReference type="PANTHER" id="PTHR46313">
    <property type="match status" value="1"/>
</dbReference>
<dbReference type="Proteomes" id="UP000594638">
    <property type="component" value="Unassembled WGS sequence"/>
</dbReference>
<dbReference type="GO" id="GO:0016116">
    <property type="term" value="P:carotenoid metabolic process"/>
    <property type="evidence" value="ECO:0007669"/>
    <property type="project" value="InterPro"/>
</dbReference>
<organism evidence="1 2">
    <name type="scientific">Olea europaea subsp. europaea</name>
    <dbReference type="NCBI Taxonomy" id="158383"/>
    <lineage>
        <taxon>Eukaryota</taxon>
        <taxon>Viridiplantae</taxon>
        <taxon>Streptophyta</taxon>
        <taxon>Embryophyta</taxon>
        <taxon>Tracheophyta</taxon>
        <taxon>Spermatophyta</taxon>
        <taxon>Magnoliopsida</taxon>
        <taxon>eudicotyledons</taxon>
        <taxon>Gunneridae</taxon>
        <taxon>Pentapetalae</taxon>
        <taxon>asterids</taxon>
        <taxon>lamiids</taxon>
        <taxon>Lamiales</taxon>
        <taxon>Oleaceae</taxon>
        <taxon>Oleeae</taxon>
        <taxon>Olea</taxon>
    </lineage>
</organism>
<dbReference type="PANTHER" id="PTHR46313:SF3">
    <property type="entry name" value="PROLYCOPENE ISOMERASE, CHLOROPLASTIC"/>
    <property type="match status" value="1"/>
</dbReference>
<dbReference type="InterPro" id="IPR036188">
    <property type="entry name" value="FAD/NAD-bd_sf"/>
</dbReference>
<comment type="caution">
    <text evidence="1">The sequence shown here is derived from an EMBL/GenBank/DDBJ whole genome shotgun (WGS) entry which is preliminary data.</text>
</comment>
<reference evidence="1 2" key="1">
    <citation type="submission" date="2019-12" db="EMBL/GenBank/DDBJ databases">
        <authorList>
            <person name="Alioto T."/>
            <person name="Alioto T."/>
            <person name="Gomez Garrido J."/>
        </authorList>
    </citation>
    <scope>NUCLEOTIDE SEQUENCE [LARGE SCALE GENOMIC DNA]</scope>
</reference>
<keyword evidence="2" id="KW-1185">Reference proteome</keyword>
<evidence type="ECO:0000313" key="2">
    <source>
        <dbReference type="Proteomes" id="UP000594638"/>
    </source>
</evidence>
<dbReference type="AlphaFoldDB" id="A0A8S0URZ0"/>
<name>A0A8S0URZ0_OLEEU</name>
<dbReference type="EMBL" id="CACTIH010009059">
    <property type="protein sequence ID" value="CAA3021744.1"/>
    <property type="molecule type" value="Genomic_DNA"/>
</dbReference>
<proteinExistence type="predicted"/>